<organism evidence="2 3">
    <name type="scientific">Clytia hemisphaerica</name>
    <dbReference type="NCBI Taxonomy" id="252671"/>
    <lineage>
        <taxon>Eukaryota</taxon>
        <taxon>Metazoa</taxon>
        <taxon>Cnidaria</taxon>
        <taxon>Hydrozoa</taxon>
        <taxon>Hydroidolina</taxon>
        <taxon>Leptothecata</taxon>
        <taxon>Obeliida</taxon>
        <taxon>Clytiidae</taxon>
        <taxon>Clytia</taxon>
    </lineage>
</organism>
<dbReference type="EnsemblMetazoa" id="CLYHEMT017684.1">
    <property type="protein sequence ID" value="CLYHEMP017684.1"/>
    <property type="gene ID" value="CLYHEMG017684"/>
</dbReference>
<proteinExistence type="predicted"/>
<keyword evidence="1" id="KW-0732">Signal</keyword>
<evidence type="ECO:0000313" key="2">
    <source>
        <dbReference type="EnsemblMetazoa" id="CLYHEMP017684.1"/>
    </source>
</evidence>
<evidence type="ECO:0000313" key="3">
    <source>
        <dbReference type="Proteomes" id="UP000594262"/>
    </source>
</evidence>
<accession>A0A7M5X5D8</accession>
<dbReference type="RefSeq" id="XP_066919286.1">
    <property type="nucleotide sequence ID" value="XM_067063185.1"/>
</dbReference>
<dbReference type="GeneID" id="136806593"/>
<reference evidence="2" key="1">
    <citation type="submission" date="2021-01" db="UniProtKB">
        <authorList>
            <consortium name="EnsemblMetazoa"/>
        </authorList>
    </citation>
    <scope>IDENTIFICATION</scope>
</reference>
<dbReference type="AlphaFoldDB" id="A0A7M5X5D8"/>
<dbReference type="Gene3D" id="2.170.15.10">
    <property type="entry name" value="Proaerolysin, chain A, domain 3"/>
    <property type="match status" value="1"/>
</dbReference>
<dbReference type="SUPFAM" id="SSF56973">
    <property type="entry name" value="Aerolisin/ETX pore-forming domain"/>
    <property type="match status" value="1"/>
</dbReference>
<name>A0A7M5X5D8_9CNID</name>
<protein>
    <submittedName>
        <fullName evidence="2">Uncharacterized protein</fullName>
    </submittedName>
</protein>
<dbReference type="Proteomes" id="UP000594262">
    <property type="component" value="Unplaced"/>
</dbReference>
<sequence length="345" mass="39987">MKTMIPLLLAVLSLAYVEAGVDMNSYKHTATQELFGRVLHFESKADRGVYINFDGFSFLRDMNLKGMKEWFVLYYPRDSTKYGCANMWPLCSHVSESDIYTTPMTMFKFQESDDPSWGVIESVVKPGYYLTTMDYWQVKKPMDMRKKYAKDNDHYRYQVRCKDDTYNDCIVVQKSSKQPISFVSCRLSIYPNYLDKHRTCISATNDNPRMIIHAPNPSERWIEIDRLYNRQSTPLQYTIRYKEGFSSTKTVTSTQKVSVSVEISAAFKVFSAKSTSSFEQTWQTMNSETFTSEHERTIKVTVGPNKTLYVRQLTGSYGPFTVKSKVLEFSNDPNFSNPQRSDQLA</sequence>
<evidence type="ECO:0000256" key="1">
    <source>
        <dbReference type="SAM" id="SignalP"/>
    </source>
</evidence>
<feature type="chain" id="PRO_5029900741" evidence="1">
    <location>
        <begin position="20"/>
        <end position="345"/>
    </location>
</feature>
<keyword evidence="3" id="KW-1185">Reference proteome</keyword>
<feature type="signal peptide" evidence="1">
    <location>
        <begin position="1"/>
        <end position="19"/>
    </location>
</feature>